<name>A0A1A9UNB6_GLOAU</name>
<dbReference type="EnsemblMetazoa" id="GAUT010168-RA">
    <property type="protein sequence ID" value="GAUT010168-PA"/>
    <property type="gene ID" value="GAUT010168"/>
</dbReference>
<evidence type="ECO:0000313" key="2">
    <source>
        <dbReference type="Proteomes" id="UP000078200"/>
    </source>
</evidence>
<dbReference type="AlphaFoldDB" id="A0A1A9UNB6"/>
<proteinExistence type="predicted"/>
<keyword evidence="2" id="KW-1185">Reference proteome</keyword>
<accession>A0A1A9UNB6</accession>
<dbReference type="VEuPathDB" id="VectorBase:GAUT010168"/>
<dbReference type="Proteomes" id="UP000078200">
    <property type="component" value="Unassembled WGS sequence"/>
</dbReference>
<reference evidence="1" key="1">
    <citation type="submission" date="2020-05" db="UniProtKB">
        <authorList>
            <consortium name="EnsemblMetazoa"/>
        </authorList>
    </citation>
    <scope>IDENTIFICATION</scope>
    <source>
        <strain evidence="1">TTRI</strain>
    </source>
</reference>
<organism evidence="1 2">
    <name type="scientific">Glossina austeni</name>
    <name type="common">Savannah tsetse fly</name>
    <dbReference type="NCBI Taxonomy" id="7395"/>
    <lineage>
        <taxon>Eukaryota</taxon>
        <taxon>Metazoa</taxon>
        <taxon>Ecdysozoa</taxon>
        <taxon>Arthropoda</taxon>
        <taxon>Hexapoda</taxon>
        <taxon>Insecta</taxon>
        <taxon>Pterygota</taxon>
        <taxon>Neoptera</taxon>
        <taxon>Endopterygota</taxon>
        <taxon>Diptera</taxon>
        <taxon>Brachycera</taxon>
        <taxon>Muscomorpha</taxon>
        <taxon>Hippoboscoidea</taxon>
        <taxon>Glossinidae</taxon>
        <taxon>Glossina</taxon>
    </lineage>
</organism>
<protein>
    <submittedName>
        <fullName evidence="1">Uncharacterized protein</fullName>
    </submittedName>
</protein>
<evidence type="ECO:0000313" key="1">
    <source>
        <dbReference type="EnsemblMetazoa" id="GAUT010168-PA"/>
    </source>
</evidence>
<sequence length="69" mass="8342">MLKKREGRAKESNSNRIKLFNEKRNKFIQLRVLCYNQLPHQLNSFAVKNECTNEVVVQQKQYKKKKHHT</sequence>